<sequence length="1837" mass="200642">MSDLARLMLPSLDPLHSECVPSEAQQDDFNHSTSPSHTRTSHSRANSHFRVAALLSQQAQYSLIQQISEQDLSVESKLKIVGDISLLLLPDAILSSRQDTEHGMMEPHRVTMESNTTRKVVSTLNGWVSSWVDAHDLPVSASVPSDVILHVLALAGTGMAPITLPLSWLHSIVTSNQSRENLTQVAIKQHNSKVMNEVQTSPQRMRFAERTEQWWLWPYVIKGLQYAQNQSGAPALVIDVNNWALSSITTLMDSETPAKCDLDSLARSCISLSASEEVLRQLCYKLAEVAVSGHAIGVNGKDGQQAMGQGLGLWHLKSIMKQLSTRSSPGSPPHDFLSVWGTAALPSNLPPATQKMMDMVLSRHSDPSVAPFTPLLSGARLAALCNRMYPDVYPHTAASTERSQIFCFLPAGLDSQSDPGTIKELSHKVPSRDESHVSSSSISCQSSGWIDMFALARMTQLGVQSGTIEAFKALDLIKSICTWTKLQIDVYKDRGTSADPDFEPRSPESIESRSPESIESRSPESIESRSPESIESRSPESFEPRSPESNAGVGKKISAVNDSEVKSELQNLSCVAAQALHACAAVRDKSSSLPHVEEAAKAAASVLWEDIGDMVLGCLPHLSPGVVLPLAIALSKLEISKGLMGLTDFLSTKYGSLPSLNKLPHLASALVRKKNAILTTDMLWSLALLHQWPRVLSALPLLPGMDSSVLEASLCIIGTRRAPLATWEELDMTLAAIEGGGAKTKSRKVLCAAIDAQVRHAAVTGSTSGLVDHRLSLRSREDAVLLLGTLKRLNCLGFEETPRFVALRSNAILDLLDKAGQYQLLRLICSPRFAQPYGHPSASASEAVSPSSLPTRSVTAAAGALGASLCNLDPETYPKMPPRITSPSLVVQMSVIKSIDEAAATILKRLIKEVQGVTKAGPEEVHDVGLSSLLHALKDYVDHVNSRFVSASLYYGLNQQEHRAAQLANVERVSQCIQSLLSPSRGCDVPLMDKQALLIALCSWQQLPHAQAACVLVRDLMSEMALSLPPQKQALESRMFAETLTSLVISAGTLLCFEGCTSSTHNGSQTVDRLFETACQFLLSLESEAAACLDDEAHPPDEMLKILAAYSQLYRDVARFGARPSPWRPWSHQALRVLRSSSSHPHSSALIALYVGLDEETVLALVDSHLNEINCNPDPHQSGNARRWHNQYLHLVSAVAFRLRNMYQFNQHRQSSPGDHSNVHLAASNNTSASDNNPGSCTLGMLDQQIALMEDILSHLLQCMQTAQDLTAGAQATNLDLTFLQAVTPLLFSCDNKTTVHSRVPQALRDQIDEAVEAVMQQWTSKIGNMTSMDIQDRGLFSLHHDGLASILVQDKTQSIPSCKEGLTSINLFGDDVIQALRIFEPFLVDMRPSGRLLLDTLTNALRAVLVDGKRVRGTTGGVGILSGPQIAGIMYQYARVMHPNPRLLEEFLLPLSFALKLGDDARTYILDAHGLERHPLILATEAFAMSAPLQRFSQRSLNRLLNLLDRYWCSSEGRPGVVCPPALSLNHAVDLLISSASIYFHIKPRAGLPQDPDCEWIPPHLTMVMAKVSRAAAQLSPQQLAPITHLAWMLCKENVPSSDVLWAAATDALIAGAAHSMSPVDLAELLCAVKDLDVMLSEPLSSSLLTALPTMSFDELEIGVLQKLWATLAFALEKRAVLVKADTKKNEKFKIERCSIGDVGPGHKELHKDIWPKSDKPLASHDVLETAANCIKEILQRKSAPALLEFGATAPFQTHTLGLYFLYTHLSRRFSRYSRICRSRNLADARVIQQKAADTRLQKSVHVLRSYVQSSGCHPWALQELADALSVDLWRD</sequence>
<feature type="compositionally biased region" description="Basic and acidic residues" evidence="1">
    <location>
        <begin position="494"/>
        <end position="546"/>
    </location>
</feature>
<comment type="caution">
    <text evidence="2">The sequence shown here is derived from an EMBL/GenBank/DDBJ whole genome shotgun (WGS) entry which is preliminary data.</text>
</comment>
<feature type="region of interest" description="Disordered" evidence="1">
    <location>
        <begin position="1212"/>
        <end position="1237"/>
    </location>
</feature>
<keyword evidence="3" id="KW-1185">Reference proteome</keyword>
<feature type="region of interest" description="Disordered" evidence="1">
    <location>
        <begin position="17"/>
        <end position="43"/>
    </location>
</feature>
<dbReference type="Proteomes" id="UP000232323">
    <property type="component" value="Unassembled WGS sequence"/>
</dbReference>
<feature type="compositionally biased region" description="Low complexity" evidence="1">
    <location>
        <begin position="1226"/>
        <end position="1237"/>
    </location>
</feature>
<proteinExistence type="predicted"/>
<feature type="region of interest" description="Disordered" evidence="1">
    <location>
        <begin position="494"/>
        <end position="554"/>
    </location>
</feature>
<reference evidence="2 3" key="1">
    <citation type="submission" date="2017-08" db="EMBL/GenBank/DDBJ databases">
        <title>Acidophilic green algal genome provides insights into adaptation to an acidic environment.</title>
        <authorList>
            <person name="Hirooka S."/>
            <person name="Hirose Y."/>
            <person name="Kanesaki Y."/>
            <person name="Higuchi S."/>
            <person name="Fujiwara T."/>
            <person name="Onuma R."/>
            <person name="Era A."/>
            <person name="Ohbayashi R."/>
            <person name="Uzuka A."/>
            <person name="Nozaki H."/>
            <person name="Yoshikawa H."/>
            <person name="Miyagishima S.Y."/>
        </authorList>
    </citation>
    <scope>NUCLEOTIDE SEQUENCE [LARGE SCALE GENOMIC DNA]</scope>
    <source>
        <strain evidence="2 3">NIES-2499</strain>
    </source>
</reference>
<accession>A0A250XIZ8</accession>
<dbReference type="EMBL" id="BEGY01000091">
    <property type="protein sequence ID" value="GAX83055.1"/>
    <property type="molecule type" value="Genomic_DNA"/>
</dbReference>
<evidence type="ECO:0000256" key="1">
    <source>
        <dbReference type="SAM" id="MobiDB-lite"/>
    </source>
</evidence>
<gene>
    <name evidence="2" type="ORF">CEUSTIGMA_g10481.t1</name>
</gene>
<name>A0A250XIZ8_9CHLO</name>
<evidence type="ECO:0000313" key="3">
    <source>
        <dbReference type="Proteomes" id="UP000232323"/>
    </source>
</evidence>
<evidence type="ECO:0000313" key="2">
    <source>
        <dbReference type="EMBL" id="GAX83055.1"/>
    </source>
</evidence>
<protein>
    <submittedName>
        <fullName evidence="2">Uncharacterized protein</fullName>
    </submittedName>
</protein>
<organism evidence="2 3">
    <name type="scientific">Chlamydomonas eustigma</name>
    <dbReference type="NCBI Taxonomy" id="1157962"/>
    <lineage>
        <taxon>Eukaryota</taxon>
        <taxon>Viridiplantae</taxon>
        <taxon>Chlorophyta</taxon>
        <taxon>core chlorophytes</taxon>
        <taxon>Chlorophyceae</taxon>
        <taxon>CS clade</taxon>
        <taxon>Chlamydomonadales</taxon>
        <taxon>Chlamydomonadaceae</taxon>
        <taxon>Chlamydomonas</taxon>
    </lineage>
</organism>